<proteinExistence type="predicted"/>
<organism evidence="1 2">
    <name type="scientific">Stylosanthes scabra</name>
    <dbReference type="NCBI Taxonomy" id="79078"/>
    <lineage>
        <taxon>Eukaryota</taxon>
        <taxon>Viridiplantae</taxon>
        <taxon>Streptophyta</taxon>
        <taxon>Embryophyta</taxon>
        <taxon>Tracheophyta</taxon>
        <taxon>Spermatophyta</taxon>
        <taxon>Magnoliopsida</taxon>
        <taxon>eudicotyledons</taxon>
        <taxon>Gunneridae</taxon>
        <taxon>Pentapetalae</taxon>
        <taxon>rosids</taxon>
        <taxon>fabids</taxon>
        <taxon>Fabales</taxon>
        <taxon>Fabaceae</taxon>
        <taxon>Papilionoideae</taxon>
        <taxon>50 kb inversion clade</taxon>
        <taxon>dalbergioids sensu lato</taxon>
        <taxon>Dalbergieae</taxon>
        <taxon>Pterocarpus clade</taxon>
        <taxon>Stylosanthes</taxon>
    </lineage>
</organism>
<reference evidence="1 2" key="1">
    <citation type="journal article" date="2023" name="Plants (Basel)">
        <title>Bridging the Gap: Combining Genomics and Transcriptomics Approaches to Understand Stylosanthes scabra, an Orphan Legume from the Brazilian Caatinga.</title>
        <authorList>
            <person name="Ferreira-Neto J.R.C."/>
            <person name="da Silva M.D."/>
            <person name="Binneck E."/>
            <person name="de Melo N.F."/>
            <person name="da Silva R.H."/>
            <person name="de Melo A.L.T.M."/>
            <person name="Pandolfi V."/>
            <person name="Bustamante F.O."/>
            <person name="Brasileiro-Vidal A.C."/>
            <person name="Benko-Iseppon A.M."/>
        </authorList>
    </citation>
    <scope>NUCLEOTIDE SEQUENCE [LARGE SCALE GENOMIC DNA]</scope>
    <source>
        <tissue evidence="1">Leaves</tissue>
    </source>
</reference>
<comment type="caution">
    <text evidence="1">The sequence shown here is derived from an EMBL/GenBank/DDBJ whole genome shotgun (WGS) entry which is preliminary data.</text>
</comment>
<evidence type="ECO:0000313" key="2">
    <source>
        <dbReference type="Proteomes" id="UP001341840"/>
    </source>
</evidence>
<keyword evidence="2" id="KW-1185">Reference proteome</keyword>
<dbReference type="Proteomes" id="UP001341840">
    <property type="component" value="Unassembled WGS sequence"/>
</dbReference>
<accession>A0ABU6YFZ6</accession>
<protein>
    <submittedName>
        <fullName evidence="1">Uncharacterized protein</fullName>
    </submittedName>
</protein>
<sequence>MGSLNFNFTIKSKFNKLQSKTIPNQFTTRNAPVRGELPAELGWDVRGGTTGGFTFPWKRSKRLPTDYTSPGKSHSNEWRGMEKMRGKFTGGISPPNSARNCALPNAPFQCWEWLVPVDFSPCYSAGMLDGYIPSNRAPHTSFPTHLQSHSYPNRAPIQTSISPPSPFSVELPHRRPSSPSFLAASSSGPVIPSDPPFNFDRRSSLKAQGRVPSEFDATQRVVPASLLHRRHRYISLSSHTSQSLFVPPSSNTLLSIAWSPSALNIVVLCAHQGLKLLNTCMEKSVKVGQLREVSNKANSGAEVIFGCGEKADHLQAKTSSMLPSSTNEHMDLPPGFEDNHFLNQPKVELSHSLQLNGNALLCLLPEMIGKLLPVKIRRK</sequence>
<dbReference type="EMBL" id="JASCZI010242054">
    <property type="protein sequence ID" value="MED6209322.1"/>
    <property type="molecule type" value="Genomic_DNA"/>
</dbReference>
<gene>
    <name evidence="1" type="ORF">PIB30_053547</name>
</gene>
<evidence type="ECO:0000313" key="1">
    <source>
        <dbReference type="EMBL" id="MED6209322.1"/>
    </source>
</evidence>
<name>A0ABU6YFZ6_9FABA</name>